<proteinExistence type="inferred from homology"/>
<dbReference type="AlphaFoldDB" id="A0AAV8UT00"/>
<evidence type="ECO:0000259" key="3">
    <source>
        <dbReference type="Pfam" id="PF01246"/>
    </source>
</evidence>
<protein>
    <recommendedName>
        <fullName evidence="3">Large ribosomal subunit protein eL24-related N-terminal domain-containing protein</fullName>
    </recommendedName>
</protein>
<dbReference type="PANTHER" id="PTHR10792">
    <property type="entry name" value="60S RIBOSOMAL PROTEIN L24"/>
    <property type="match status" value="1"/>
</dbReference>
<evidence type="ECO:0000313" key="4">
    <source>
        <dbReference type="EMBL" id="KAJ8904257.1"/>
    </source>
</evidence>
<accession>A0AAV8UT00</accession>
<dbReference type="GO" id="GO:0042273">
    <property type="term" value="P:ribosomal large subunit biogenesis"/>
    <property type="evidence" value="ECO:0007669"/>
    <property type="project" value="TreeGrafter"/>
</dbReference>
<reference evidence="4 5" key="1">
    <citation type="journal article" date="2023" name="Nat. Commun.">
        <title>Origin of minicircular mitochondrial genomes in red algae.</title>
        <authorList>
            <person name="Lee Y."/>
            <person name="Cho C.H."/>
            <person name="Lee Y.M."/>
            <person name="Park S.I."/>
            <person name="Yang J.H."/>
            <person name="West J.A."/>
            <person name="Bhattacharya D."/>
            <person name="Yoon H.S."/>
        </authorList>
    </citation>
    <scope>NUCLEOTIDE SEQUENCE [LARGE SCALE GENOMIC DNA]</scope>
    <source>
        <strain evidence="4 5">CCMP1338</strain>
        <tissue evidence="4">Whole cell</tissue>
    </source>
</reference>
<comment type="caution">
    <text evidence="4">The sequence shown here is derived from an EMBL/GenBank/DDBJ whole genome shotgun (WGS) entry which is preliminary data.</text>
</comment>
<name>A0AAV8UT00_9RHOD</name>
<dbReference type="InterPro" id="IPR000988">
    <property type="entry name" value="Ribosomal_eL24-rel_N"/>
</dbReference>
<dbReference type="GO" id="GO:0003735">
    <property type="term" value="F:structural constituent of ribosome"/>
    <property type="evidence" value="ECO:0007669"/>
    <property type="project" value="InterPro"/>
</dbReference>
<keyword evidence="5" id="KW-1185">Reference proteome</keyword>
<dbReference type="Gene3D" id="2.30.170.20">
    <property type="entry name" value="Ribosomal protein L24e"/>
    <property type="match status" value="1"/>
</dbReference>
<dbReference type="InterPro" id="IPR056366">
    <property type="entry name" value="Ribosomal_eL24"/>
</dbReference>
<dbReference type="EMBL" id="JAMWBK010000006">
    <property type="protein sequence ID" value="KAJ8904257.1"/>
    <property type="molecule type" value="Genomic_DNA"/>
</dbReference>
<sequence>MRLETFALDESVVLILEILVLWFLQIFRFCRSKCRKNFEMRRNPRKLKWTKAFRKARGKEMVVDSTFDFERQRNAAAKYDRELMSKTLKIMNRVQEIRTKREKQFFKNRMRIKATLEKKDAIRELEQNIDLIEPAVVRQKRLVKAKAAEKAQAKETRMQME</sequence>
<evidence type="ECO:0000256" key="2">
    <source>
        <dbReference type="SAM" id="Phobius"/>
    </source>
</evidence>
<dbReference type="InterPro" id="IPR038630">
    <property type="entry name" value="L24e/L24_sf"/>
</dbReference>
<comment type="similarity">
    <text evidence="1">Belongs to the eukaryotic ribosomal protein eL24 family.</text>
</comment>
<dbReference type="PANTHER" id="PTHR10792:SF8">
    <property type="entry name" value="RIBOSOME BIOGENESIS PROTEIN RLP24-RELATED"/>
    <property type="match status" value="1"/>
</dbReference>
<gene>
    <name evidence="4" type="ORF">NDN08_000781</name>
</gene>
<dbReference type="Pfam" id="PF01246">
    <property type="entry name" value="Ribosomal_L24e"/>
    <property type="match status" value="1"/>
</dbReference>
<evidence type="ECO:0000313" key="5">
    <source>
        <dbReference type="Proteomes" id="UP001157974"/>
    </source>
</evidence>
<keyword evidence="2" id="KW-1133">Transmembrane helix</keyword>
<feature type="transmembrane region" description="Helical" evidence="2">
    <location>
        <begin position="12"/>
        <end position="30"/>
    </location>
</feature>
<keyword evidence="2" id="KW-0812">Transmembrane</keyword>
<dbReference type="Proteomes" id="UP001157974">
    <property type="component" value="Unassembled WGS sequence"/>
</dbReference>
<evidence type="ECO:0000256" key="1">
    <source>
        <dbReference type="ARBA" id="ARBA00005647"/>
    </source>
</evidence>
<keyword evidence="2" id="KW-0472">Membrane</keyword>
<feature type="domain" description="Large ribosomal subunit protein eL24-related N-terminal" evidence="3">
    <location>
        <begin position="25"/>
        <end position="63"/>
    </location>
</feature>
<dbReference type="SUPFAM" id="SSF57716">
    <property type="entry name" value="Glucocorticoid receptor-like (DNA-binding domain)"/>
    <property type="match status" value="1"/>
</dbReference>
<dbReference type="GO" id="GO:0005730">
    <property type="term" value="C:nucleolus"/>
    <property type="evidence" value="ECO:0007669"/>
    <property type="project" value="TreeGrafter"/>
</dbReference>
<organism evidence="4 5">
    <name type="scientific">Rhodosorus marinus</name>
    <dbReference type="NCBI Taxonomy" id="101924"/>
    <lineage>
        <taxon>Eukaryota</taxon>
        <taxon>Rhodophyta</taxon>
        <taxon>Stylonematophyceae</taxon>
        <taxon>Stylonematales</taxon>
        <taxon>Stylonemataceae</taxon>
        <taxon>Rhodosorus</taxon>
    </lineage>
</organism>